<dbReference type="AlphaFoldDB" id="A0AAD7VS42"/>
<evidence type="ECO:0000256" key="13">
    <source>
        <dbReference type="SAM" id="SignalP"/>
    </source>
</evidence>
<evidence type="ECO:0000256" key="2">
    <source>
        <dbReference type="ARBA" id="ARBA00022692"/>
    </source>
</evidence>
<comment type="subcellular location">
    <subcellularLocation>
        <location evidence="1">Endoplasmic reticulum membrane</location>
        <topology evidence="1">Single-pass type I membrane protein</topology>
    </subcellularLocation>
</comment>
<comment type="subunit">
    <text evidence="9">Interacts with EMP65.</text>
</comment>
<feature type="transmembrane region" description="Helical" evidence="12">
    <location>
        <begin position="737"/>
        <end position="760"/>
    </location>
</feature>
<proteinExistence type="inferred from homology"/>
<dbReference type="PANTHER" id="PTHR12953">
    <property type="entry name" value="MEMBRANE PROTEIN CH1 RELATED"/>
    <property type="match status" value="1"/>
</dbReference>
<organism evidence="15 16">
    <name type="scientific">Lipomyces tetrasporus</name>
    <dbReference type="NCBI Taxonomy" id="54092"/>
    <lineage>
        <taxon>Eukaryota</taxon>
        <taxon>Fungi</taxon>
        <taxon>Dikarya</taxon>
        <taxon>Ascomycota</taxon>
        <taxon>Saccharomycotina</taxon>
        <taxon>Lipomycetes</taxon>
        <taxon>Lipomycetales</taxon>
        <taxon>Lipomycetaceae</taxon>
        <taxon>Lipomyces</taxon>
    </lineage>
</organism>
<feature type="compositionally biased region" description="Low complexity" evidence="11">
    <location>
        <begin position="605"/>
        <end position="632"/>
    </location>
</feature>
<dbReference type="GO" id="GO:0034975">
    <property type="term" value="P:protein folding in endoplasmic reticulum"/>
    <property type="evidence" value="ECO:0007669"/>
    <property type="project" value="TreeGrafter"/>
</dbReference>
<name>A0AAD7VS42_9ASCO</name>
<dbReference type="Gene3D" id="2.60.120.260">
    <property type="entry name" value="Galactose-binding domain-like"/>
    <property type="match status" value="1"/>
</dbReference>
<feature type="compositionally biased region" description="Polar residues" evidence="11">
    <location>
        <begin position="558"/>
        <end position="570"/>
    </location>
</feature>
<dbReference type="GO" id="GO:0005789">
    <property type="term" value="C:endoplasmic reticulum membrane"/>
    <property type="evidence" value="ECO:0007669"/>
    <property type="project" value="UniProtKB-SubCell"/>
</dbReference>
<feature type="domain" description="SUN" evidence="14">
    <location>
        <begin position="238"/>
        <end position="410"/>
    </location>
</feature>
<accession>A0AAD7VS42</accession>
<evidence type="ECO:0000256" key="4">
    <source>
        <dbReference type="ARBA" id="ARBA00022824"/>
    </source>
</evidence>
<evidence type="ECO:0000256" key="10">
    <source>
        <dbReference type="ARBA" id="ARBA00075366"/>
    </source>
</evidence>
<evidence type="ECO:0000256" key="5">
    <source>
        <dbReference type="ARBA" id="ARBA00022989"/>
    </source>
</evidence>
<dbReference type="GeneID" id="80882999"/>
<dbReference type="FunFam" id="2.60.120.260:FF:000099">
    <property type="entry name" value="Uncharacterized protein, isoform C"/>
    <property type="match status" value="1"/>
</dbReference>
<evidence type="ECO:0000256" key="7">
    <source>
        <dbReference type="ARBA" id="ARBA00023180"/>
    </source>
</evidence>
<keyword evidence="7" id="KW-0325">Glycoprotein</keyword>
<feature type="compositionally biased region" description="Low complexity" evidence="11">
    <location>
        <begin position="124"/>
        <end position="144"/>
    </location>
</feature>
<dbReference type="SUPFAM" id="SSF49785">
    <property type="entry name" value="Galactose-binding domain-like"/>
    <property type="match status" value="1"/>
</dbReference>
<feature type="region of interest" description="Disordered" evidence="11">
    <location>
        <begin position="87"/>
        <end position="169"/>
    </location>
</feature>
<feature type="chain" id="PRO_5042020974" description="SUN-like protein 1" evidence="13">
    <location>
        <begin position="39"/>
        <end position="767"/>
    </location>
</feature>
<dbReference type="PROSITE" id="PS51469">
    <property type="entry name" value="SUN"/>
    <property type="match status" value="1"/>
</dbReference>
<keyword evidence="4" id="KW-0256">Endoplasmic reticulum</keyword>
<comment type="caution">
    <text evidence="15">The sequence shown here is derived from an EMBL/GenBank/DDBJ whole genome shotgun (WGS) entry which is preliminary data.</text>
</comment>
<feature type="compositionally biased region" description="Polar residues" evidence="11">
    <location>
        <begin position="577"/>
        <end position="597"/>
    </location>
</feature>
<feature type="signal peptide" evidence="13">
    <location>
        <begin position="1"/>
        <end position="38"/>
    </location>
</feature>
<dbReference type="Proteomes" id="UP001217417">
    <property type="component" value="Unassembled WGS sequence"/>
</dbReference>
<dbReference type="InterPro" id="IPR045120">
    <property type="entry name" value="Suco/Slp1-like"/>
</dbReference>
<dbReference type="RefSeq" id="XP_056043388.1">
    <property type="nucleotide sequence ID" value="XM_056187833.1"/>
</dbReference>
<evidence type="ECO:0000256" key="1">
    <source>
        <dbReference type="ARBA" id="ARBA00004115"/>
    </source>
</evidence>
<dbReference type="EMBL" id="JARPMG010000006">
    <property type="protein sequence ID" value="KAJ8099938.1"/>
    <property type="molecule type" value="Genomic_DNA"/>
</dbReference>
<reference evidence="15" key="1">
    <citation type="submission" date="2023-03" db="EMBL/GenBank/DDBJ databases">
        <title>Near-Complete genome sequence of Lipomyces tetrasporous NRRL Y-64009, an oleaginous yeast capable of growing on lignocellulosic hydrolysates.</title>
        <authorList>
            <consortium name="Lawrence Berkeley National Laboratory"/>
            <person name="Jagtap S.S."/>
            <person name="Liu J.-J."/>
            <person name="Walukiewicz H.E."/>
            <person name="Pangilinan J."/>
            <person name="Lipzen A."/>
            <person name="Ahrendt S."/>
            <person name="Koriabine M."/>
            <person name="Cobaugh K."/>
            <person name="Salamov A."/>
            <person name="Yoshinaga Y."/>
            <person name="Ng V."/>
            <person name="Daum C."/>
            <person name="Grigoriev I.V."/>
            <person name="Slininger P.J."/>
            <person name="Dien B.S."/>
            <person name="Jin Y.-S."/>
            <person name="Rao C.V."/>
        </authorList>
    </citation>
    <scope>NUCLEOTIDE SEQUENCE</scope>
    <source>
        <strain evidence="15">NRRL Y-64009</strain>
    </source>
</reference>
<keyword evidence="3 13" id="KW-0732">Signal</keyword>
<dbReference type="InterPro" id="IPR012919">
    <property type="entry name" value="SUN_dom"/>
</dbReference>
<feature type="region of interest" description="Disordered" evidence="11">
    <location>
        <begin position="544"/>
        <end position="638"/>
    </location>
</feature>
<evidence type="ECO:0000256" key="11">
    <source>
        <dbReference type="SAM" id="MobiDB-lite"/>
    </source>
</evidence>
<evidence type="ECO:0000259" key="14">
    <source>
        <dbReference type="PROSITE" id="PS51469"/>
    </source>
</evidence>
<evidence type="ECO:0000256" key="9">
    <source>
        <dbReference type="ARBA" id="ARBA00064635"/>
    </source>
</evidence>
<evidence type="ECO:0000313" key="15">
    <source>
        <dbReference type="EMBL" id="KAJ8099938.1"/>
    </source>
</evidence>
<comment type="similarity">
    <text evidence="8">Belongs to the SLP1 family.</text>
</comment>
<evidence type="ECO:0000256" key="6">
    <source>
        <dbReference type="ARBA" id="ARBA00023136"/>
    </source>
</evidence>
<feature type="compositionally biased region" description="Basic and acidic residues" evidence="11">
    <location>
        <begin position="151"/>
        <end position="161"/>
    </location>
</feature>
<keyword evidence="5 12" id="KW-1133">Transmembrane helix</keyword>
<dbReference type="PANTHER" id="PTHR12953:SF0">
    <property type="entry name" value="SUN DOMAIN-CONTAINING OSSIFICATION FACTOR"/>
    <property type="match status" value="1"/>
</dbReference>
<evidence type="ECO:0000313" key="16">
    <source>
        <dbReference type="Proteomes" id="UP001217417"/>
    </source>
</evidence>
<keyword evidence="6 12" id="KW-0472">Membrane</keyword>
<keyword evidence="16" id="KW-1185">Reference proteome</keyword>
<sequence length="767" mass="84511">MAGHCTLLSFRTLRHMCRALSILLQVLLVALELPVVAGHKSLDTSICPYNASIYFVYPECPRGTMSMRSGATETVFPASTAITGGISQKLQDVSERRHSTSSDIPTRVPATSEYNSRSSSPPVGSLGSETTSSAASLSTQVSTTQPPPDATKPEAITRPDDTDTDNYLDPSSFLSFDEWKTQNFAKAGLSSEDINKRRADLASAARKASPEHPLDTIGDDMEIDISMFSQAQDTADDGATAWATEPAPSPHEARGQLKYAGKTSRERSNYASVACAAGILKTNPEMRGASAILFESKDTYMLNPCSVENKFVIIELCEDILVDTVVLANYEFFSSMVRKFRVSVSARYPVKASGWKVVGEFDARNVREIQPFLVRNSPIFARFLRIEFLSHWGQEFYCPLSLVRVHGTTMMEEYEEYLYQDELNHGEEDEREDVVAEAVASEVDPEQIKSKEESAEFETQLPEVSAEVMQVAHTVDETIPVVDFGSVIGELSFCPWEPYQYARKYLLQVSVAGLDNTPFGIYGHYNLGPRGRKSVTVPASVLPCDTSSDANEPRASGQARSTSATDTSGKANGKSAEASSATVQGAQSSSHAPSSENDSSERSAVRATASPSSSASTPSMSSTASSSSFSAPQNNPTTQESVYKTIMKRLTLLEANATLSLQYIEEQSRMLRDAFSKVERRQNLKLTDMLDGLNATVTSQLYIFKQQYEQQRQHYEQLWQQTVAELESQRKQTEKHLLEIVILLFCVCIVCVAFDVYIVMKMKIKIL</sequence>
<protein>
    <recommendedName>
        <fullName evidence="10">SUN-like protein 1</fullName>
    </recommendedName>
</protein>
<gene>
    <name evidence="15" type="ORF">POJ06DRAFT_254953</name>
</gene>
<dbReference type="Pfam" id="PF07738">
    <property type="entry name" value="Sad1_UNC"/>
    <property type="match status" value="1"/>
</dbReference>
<dbReference type="InterPro" id="IPR008979">
    <property type="entry name" value="Galactose-bd-like_sf"/>
</dbReference>
<keyword evidence="2 12" id="KW-0812">Transmembrane</keyword>
<evidence type="ECO:0000256" key="8">
    <source>
        <dbReference type="ARBA" id="ARBA00061226"/>
    </source>
</evidence>
<feature type="compositionally biased region" description="Polar residues" evidence="11">
    <location>
        <begin position="112"/>
        <end position="122"/>
    </location>
</feature>
<evidence type="ECO:0000256" key="12">
    <source>
        <dbReference type="SAM" id="Phobius"/>
    </source>
</evidence>
<evidence type="ECO:0000256" key="3">
    <source>
        <dbReference type="ARBA" id="ARBA00022729"/>
    </source>
</evidence>